<dbReference type="InterPro" id="IPR017441">
    <property type="entry name" value="Protein_kinase_ATP_BS"/>
</dbReference>
<sequence>MKNEEVDISGREINGFRVIKPIGQGKFSIVYKAERISDNTPVALKMIKIFDMMDPAQRDKCLKEVRLLESLDHTNIIKYLDSFIADNELLIAIEWAEKGDLKRIIKRAQIEESSIEESKIWEYMYQIASALKHMHDKRIMHRDLKPANIFISADNSLKLGDLGLGRYLSSQTIEAFSRVGTPLYMSPEVLKGNGYDWKSDVWSLGCVVYELACLRSPFKQEDQKMSLYDLFNTINKGEFPPLPDRYSEELRQLVNSMIQIDPKNRLSIDQIVELCEIHTKTAPKRSKIDPFLVMDDIYEKLKLLDYENNFCKLYKRHPVSRVYFCHPIDSKTQLSYCYDLANWLMSFSKGKRKGQPNSPLGAVLDFDSFADSNEVAKQILSDVRSFGAKVLENITFQSISQGYGENVCYIINELLNKELIRRDFKFLTPTINGQEIYMLESYNSEENFEEIDAELTEDYIMKYTEIEDEEPERTESTNISDNVIKEDEIGMGIVESSVSPEEWIAEVNRIEKFLVLAEEDIALYDEDWQSRIQQFIESLKNVQKFVTQGNLNFLEKMTDRLADENGRIKIGEANLQKFCRNDIDELKLLMQKKRDMVGKLNQMRNKVSQQCEEFEVVKEKEDTINKAIESQITSLKNTNPLEGIKAALANLKEQVKMMTYETALSRFQLDQFASKG</sequence>
<dbReference type="Pfam" id="PF00069">
    <property type="entry name" value="Pkinase"/>
    <property type="match status" value="1"/>
</dbReference>
<evidence type="ECO:0000256" key="9">
    <source>
        <dbReference type="PROSITE-ProRule" id="PRU10141"/>
    </source>
</evidence>
<feature type="domain" description="Protein kinase" evidence="10">
    <location>
        <begin position="16"/>
        <end position="292"/>
    </location>
</feature>
<keyword evidence="12" id="KW-1185">Reference proteome</keyword>
<feature type="binding site" evidence="9">
    <location>
        <position position="45"/>
    </location>
    <ligand>
        <name>ATP</name>
        <dbReference type="ChEBI" id="CHEBI:30616"/>
    </ligand>
</feature>
<dbReference type="InterPro" id="IPR000719">
    <property type="entry name" value="Prot_kinase_dom"/>
</dbReference>
<protein>
    <recommendedName>
        <fullName evidence="1">non-specific serine/threonine protein kinase</fullName>
        <ecNumber evidence="1">2.7.11.1</ecNumber>
    </recommendedName>
</protein>
<evidence type="ECO:0000313" key="11">
    <source>
        <dbReference type="EMBL" id="CAG9320770.1"/>
    </source>
</evidence>
<dbReference type="AlphaFoldDB" id="A0AAU9J662"/>
<evidence type="ECO:0000256" key="6">
    <source>
        <dbReference type="ARBA" id="ARBA00022840"/>
    </source>
</evidence>
<dbReference type="SUPFAM" id="SSF56112">
    <property type="entry name" value="Protein kinase-like (PK-like)"/>
    <property type="match status" value="1"/>
</dbReference>
<evidence type="ECO:0000256" key="7">
    <source>
        <dbReference type="ARBA" id="ARBA00047899"/>
    </source>
</evidence>
<evidence type="ECO:0000259" key="10">
    <source>
        <dbReference type="PROSITE" id="PS50011"/>
    </source>
</evidence>
<dbReference type="InterPro" id="IPR019530">
    <property type="entry name" value="Intra-flagellar_transport_57"/>
</dbReference>
<keyword evidence="2" id="KW-0723">Serine/threonine-protein kinase</keyword>
<dbReference type="PROSITE" id="PS00107">
    <property type="entry name" value="PROTEIN_KINASE_ATP"/>
    <property type="match status" value="1"/>
</dbReference>
<dbReference type="EC" id="2.7.11.1" evidence="1"/>
<dbReference type="GO" id="GO:0005524">
    <property type="term" value="F:ATP binding"/>
    <property type="evidence" value="ECO:0007669"/>
    <property type="project" value="UniProtKB-UniRule"/>
</dbReference>
<dbReference type="GO" id="GO:0004674">
    <property type="term" value="F:protein serine/threonine kinase activity"/>
    <property type="evidence" value="ECO:0007669"/>
    <property type="project" value="UniProtKB-KW"/>
</dbReference>
<dbReference type="InterPro" id="IPR051131">
    <property type="entry name" value="NEK_Ser/Thr_kinase_NIMA"/>
</dbReference>
<evidence type="ECO:0000256" key="1">
    <source>
        <dbReference type="ARBA" id="ARBA00012513"/>
    </source>
</evidence>
<keyword evidence="3" id="KW-0808">Transferase</keyword>
<dbReference type="InterPro" id="IPR011009">
    <property type="entry name" value="Kinase-like_dom_sf"/>
</dbReference>
<evidence type="ECO:0000256" key="3">
    <source>
        <dbReference type="ARBA" id="ARBA00022679"/>
    </source>
</evidence>
<keyword evidence="4 9" id="KW-0547">Nucleotide-binding</keyword>
<organism evidence="11 12">
    <name type="scientific">Blepharisma stoltei</name>
    <dbReference type="NCBI Taxonomy" id="1481888"/>
    <lineage>
        <taxon>Eukaryota</taxon>
        <taxon>Sar</taxon>
        <taxon>Alveolata</taxon>
        <taxon>Ciliophora</taxon>
        <taxon>Postciliodesmatophora</taxon>
        <taxon>Heterotrichea</taxon>
        <taxon>Heterotrichida</taxon>
        <taxon>Blepharismidae</taxon>
        <taxon>Blepharisma</taxon>
    </lineage>
</organism>
<proteinExistence type="predicted"/>
<evidence type="ECO:0000313" key="12">
    <source>
        <dbReference type="Proteomes" id="UP001162131"/>
    </source>
</evidence>
<comment type="catalytic activity">
    <reaction evidence="8">
        <text>L-seryl-[protein] + ATP = O-phospho-L-seryl-[protein] + ADP + H(+)</text>
        <dbReference type="Rhea" id="RHEA:17989"/>
        <dbReference type="Rhea" id="RHEA-COMP:9863"/>
        <dbReference type="Rhea" id="RHEA-COMP:11604"/>
        <dbReference type="ChEBI" id="CHEBI:15378"/>
        <dbReference type="ChEBI" id="CHEBI:29999"/>
        <dbReference type="ChEBI" id="CHEBI:30616"/>
        <dbReference type="ChEBI" id="CHEBI:83421"/>
        <dbReference type="ChEBI" id="CHEBI:456216"/>
        <dbReference type="EC" id="2.7.11.1"/>
    </reaction>
</comment>
<dbReference type="PROSITE" id="PS00108">
    <property type="entry name" value="PROTEIN_KINASE_ST"/>
    <property type="match status" value="1"/>
</dbReference>
<comment type="catalytic activity">
    <reaction evidence="7">
        <text>L-threonyl-[protein] + ATP = O-phospho-L-threonyl-[protein] + ADP + H(+)</text>
        <dbReference type="Rhea" id="RHEA:46608"/>
        <dbReference type="Rhea" id="RHEA-COMP:11060"/>
        <dbReference type="Rhea" id="RHEA-COMP:11605"/>
        <dbReference type="ChEBI" id="CHEBI:15378"/>
        <dbReference type="ChEBI" id="CHEBI:30013"/>
        <dbReference type="ChEBI" id="CHEBI:30616"/>
        <dbReference type="ChEBI" id="CHEBI:61977"/>
        <dbReference type="ChEBI" id="CHEBI:456216"/>
        <dbReference type="EC" id="2.7.11.1"/>
    </reaction>
</comment>
<comment type="caution">
    <text evidence="11">The sequence shown here is derived from an EMBL/GenBank/DDBJ whole genome shotgun (WGS) entry which is preliminary data.</text>
</comment>
<evidence type="ECO:0000256" key="8">
    <source>
        <dbReference type="ARBA" id="ARBA00048679"/>
    </source>
</evidence>
<dbReference type="Gene3D" id="1.10.510.10">
    <property type="entry name" value="Transferase(Phosphotransferase) domain 1"/>
    <property type="match status" value="1"/>
</dbReference>
<dbReference type="EMBL" id="CAJZBQ010000027">
    <property type="protein sequence ID" value="CAG9320770.1"/>
    <property type="molecule type" value="Genomic_DNA"/>
</dbReference>
<accession>A0AAU9J662</accession>
<gene>
    <name evidence="11" type="ORF">BSTOLATCC_MIC27350</name>
</gene>
<dbReference type="PROSITE" id="PS50011">
    <property type="entry name" value="PROTEIN_KINASE_DOM"/>
    <property type="match status" value="1"/>
</dbReference>
<reference evidence="11" key="1">
    <citation type="submission" date="2021-09" db="EMBL/GenBank/DDBJ databases">
        <authorList>
            <consortium name="AG Swart"/>
            <person name="Singh M."/>
            <person name="Singh A."/>
            <person name="Seah K."/>
            <person name="Emmerich C."/>
        </authorList>
    </citation>
    <scope>NUCLEOTIDE SEQUENCE</scope>
    <source>
        <strain evidence="11">ATCC30299</strain>
    </source>
</reference>
<dbReference type="PANTHER" id="PTHR44899">
    <property type="entry name" value="CAMK FAMILY PROTEIN KINASE"/>
    <property type="match status" value="1"/>
</dbReference>
<evidence type="ECO:0000256" key="5">
    <source>
        <dbReference type="ARBA" id="ARBA00022777"/>
    </source>
</evidence>
<dbReference type="SMART" id="SM00220">
    <property type="entry name" value="S_TKc"/>
    <property type="match status" value="1"/>
</dbReference>
<dbReference type="InterPro" id="IPR008271">
    <property type="entry name" value="Ser/Thr_kinase_AS"/>
</dbReference>
<evidence type="ECO:0000256" key="2">
    <source>
        <dbReference type="ARBA" id="ARBA00022527"/>
    </source>
</evidence>
<dbReference type="PANTHER" id="PTHR44899:SF6">
    <property type="entry name" value="SERINE_THREONINE PROTEIN KINASE"/>
    <property type="match status" value="1"/>
</dbReference>
<name>A0AAU9J662_9CILI</name>
<evidence type="ECO:0000256" key="4">
    <source>
        <dbReference type="ARBA" id="ARBA00022741"/>
    </source>
</evidence>
<keyword evidence="5" id="KW-0418">Kinase</keyword>
<keyword evidence="6 9" id="KW-0067">ATP-binding</keyword>
<dbReference type="Pfam" id="PF10498">
    <property type="entry name" value="IFT57"/>
    <property type="match status" value="1"/>
</dbReference>
<dbReference type="Proteomes" id="UP001162131">
    <property type="component" value="Unassembled WGS sequence"/>
</dbReference>